<evidence type="ECO:0000313" key="3">
    <source>
        <dbReference type="Proteomes" id="UP000187209"/>
    </source>
</evidence>
<name>A0A1R2B0C1_9CILI</name>
<keyword evidence="3" id="KW-1185">Reference proteome</keyword>
<keyword evidence="1" id="KW-0175">Coiled coil</keyword>
<evidence type="ECO:0000256" key="1">
    <source>
        <dbReference type="SAM" id="Coils"/>
    </source>
</evidence>
<accession>A0A1R2B0C1</accession>
<feature type="coiled-coil region" evidence="1">
    <location>
        <begin position="2"/>
        <end position="71"/>
    </location>
</feature>
<sequence length="166" mass="19917">MIQKHEETLKLINLERRQMSEKRDKLEEMRNETRAFEEKISQNTAIIERREQELILEVEDLIKNKNAIEIQRSYLESEMQNMHLLSIKLHNQSEGISKSKEQLEIETNSLNKQEEDVENMKVYSKHELLTAKETWKQLEQQMRTFERMSVNLIQDISPDTSSWLLN</sequence>
<protein>
    <submittedName>
        <fullName evidence="2">Uncharacterized protein</fullName>
    </submittedName>
</protein>
<dbReference type="Proteomes" id="UP000187209">
    <property type="component" value="Unassembled WGS sequence"/>
</dbReference>
<comment type="caution">
    <text evidence="2">The sequence shown here is derived from an EMBL/GenBank/DDBJ whole genome shotgun (WGS) entry which is preliminary data.</text>
</comment>
<dbReference type="OrthoDB" id="325712at2759"/>
<reference evidence="2 3" key="1">
    <citation type="submission" date="2016-11" db="EMBL/GenBank/DDBJ databases">
        <title>The macronuclear genome of Stentor coeruleus: a giant cell with tiny introns.</title>
        <authorList>
            <person name="Slabodnick M."/>
            <person name="Ruby J.G."/>
            <person name="Reiff S.B."/>
            <person name="Swart E.C."/>
            <person name="Gosai S."/>
            <person name="Prabakaran S."/>
            <person name="Witkowska E."/>
            <person name="Larue G.E."/>
            <person name="Fisher S."/>
            <person name="Freeman R.M."/>
            <person name="Gunawardena J."/>
            <person name="Chu W."/>
            <person name="Stover N.A."/>
            <person name="Gregory B.D."/>
            <person name="Nowacki M."/>
            <person name="Derisi J."/>
            <person name="Roy S.W."/>
            <person name="Marshall W.F."/>
            <person name="Sood P."/>
        </authorList>
    </citation>
    <scope>NUCLEOTIDE SEQUENCE [LARGE SCALE GENOMIC DNA]</scope>
    <source>
        <strain evidence="2">WM001</strain>
    </source>
</reference>
<dbReference type="AlphaFoldDB" id="A0A1R2B0C1"/>
<gene>
    <name evidence="2" type="ORF">SteCoe_31863</name>
</gene>
<dbReference type="EMBL" id="MPUH01001112">
    <property type="protein sequence ID" value="OMJ70208.1"/>
    <property type="molecule type" value="Genomic_DNA"/>
</dbReference>
<proteinExistence type="predicted"/>
<evidence type="ECO:0000313" key="2">
    <source>
        <dbReference type="EMBL" id="OMJ70208.1"/>
    </source>
</evidence>
<organism evidence="2 3">
    <name type="scientific">Stentor coeruleus</name>
    <dbReference type="NCBI Taxonomy" id="5963"/>
    <lineage>
        <taxon>Eukaryota</taxon>
        <taxon>Sar</taxon>
        <taxon>Alveolata</taxon>
        <taxon>Ciliophora</taxon>
        <taxon>Postciliodesmatophora</taxon>
        <taxon>Heterotrichea</taxon>
        <taxon>Heterotrichida</taxon>
        <taxon>Stentoridae</taxon>
        <taxon>Stentor</taxon>
    </lineage>
</organism>